<dbReference type="EMBL" id="CDSF01000093">
    <property type="protein sequence ID" value="CEO99740.1"/>
    <property type="molecule type" value="Genomic_DNA"/>
</dbReference>
<evidence type="ECO:0000313" key="3">
    <source>
        <dbReference type="EMBL" id="SPQ97096.1"/>
    </source>
</evidence>
<evidence type="ECO:0008006" key="6">
    <source>
        <dbReference type="Google" id="ProtNLM"/>
    </source>
</evidence>
<evidence type="ECO:0000313" key="5">
    <source>
        <dbReference type="Proteomes" id="UP000290189"/>
    </source>
</evidence>
<proteinExistence type="predicted"/>
<evidence type="ECO:0000313" key="2">
    <source>
        <dbReference type="EMBL" id="CEO99740.1"/>
    </source>
</evidence>
<dbReference type="AlphaFoldDB" id="A0A0G4IWR2"/>
<reference evidence="2 4" key="1">
    <citation type="submission" date="2015-02" db="EMBL/GenBank/DDBJ databases">
        <authorList>
            <person name="Chooi Y.-H."/>
        </authorList>
    </citation>
    <scope>NUCLEOTIDE SEQUENCE [LARGE SCALE GENOMIC DNA]</scope>
    <source>
        <strain evidence="2">E3</strain>
    </source>
</reference>
<protein>
    <recommendedName>
        <fullName evidence="6">EF-hand domain-containing protein</fullName>
    </recommendedName>
</protein>
<dbReference type="EMBL" id="OVEO01000007">
    <property type="protein sequence ID" value="SPQ97096.1"/>
    <property type="molecule type" value="Genomic_DNA"/>
</dbReference>
<keyword evidence="3" id="KW-0496">Mitochondrion</keyword>
<dbReference type="Proteomes" id="UP000290189">
    <property type="component" value="Unassembled WGS sequence"/>
</dbReference>
<feature type="chain" id="PRO_5036293178" description="EF-hand domain-containing protein" evidence="1">
    <location>
        <begin position="17"/>
        <end position="165"/>
    </location>
</feature>
<feature type="signal peptide" evidence="1">
    <location>
        <begin position="1"/>
        <end position="16"/>
    </location>
</feature>
<accession>A0A0G4IWR2</accession>
<evidence type="ECO:0000313" key="4">
    <source>
        <dbReference type="Proteomes" id="UP000039324"/>
    </source>
</evidence>
<keyword evidence="1" id="KW-0732">Signal</keyword>
<gene>
    <name evidence="2" type="ORF">PBRA_007474</name>
    <name evidence="3" type="ORF">PLBR_LOCUS4311</name>
</gene>
<sequence>MLPVLVVILAFRLVTCGGGVYETEEFCRVVEASPDDFAPIEDYVLKNRHSLIADPDKGEAFPDYRSEEASVARIIMLYDLVDCGQLTSSQIRNLVWFIGCKLFPKLSDEPGVPVTPRELQALFIYATDDEYDLDTARLFEDALSIPSPLAGDICSHDIKAEAAAT</sequence>
<reference evidence="3 5" key="2">
    <citation type="submission" date="2018-03" db="EMBL/GenBank/DDBJ databases">
        <authorList>
            <person name="Fogelqvist J."/>
        </authorList>
    </citation>
    <scope>NUCLEOTIDE SEQUENCE [LARGE SCALE GENOMIC DNA]</scope>
</reference>
<name>A0A0G4IWR2_PLABS</name>
<evidence type="ECO:0000256" key="1">
    <source>
        <dbReference type="SAM" id="SignalP"/>
    </source>
</evidence>
<dbReference type="Proteomes" id="UP000039324">
    <property type="component" value="Unassembled WGS sequence"/>
</dbReference>
<keyword evidence="4" id="KW-1185">Reference proteome</keyword>
<geneLocation type="mitochondrion" evidence="3"/>
<organism evidence="2 4">
    <name type="scientific">Plasmodiophora brassicae</name>
    <name type="common">Clubroot disease agent</name>
    <dbReference type="NCBI Taxonomy" id="37360"/>
    <lineage>
        <taxon>Eukaryota</taxon>
        <taxon>Sar</taxon>
        <taxon>Rhizaria</taxon>
        <taxon>Endomyxa</taxon>
        <taxon>Phytomyxea</taxon>
        <taxon>Plasmodiophorida</taxon>
        <taxon>Plasmodiophoridae</taxon>
        <taxon>Plasmodiophora</taxon>
    </lineage>
</organism>